<evidence type="ECO:0000313" key="3">
    <source>
        <dbReference type="EMBL" id="KAB2807724.1"/>
    </source>
</evidence>
<gene>
    <name evidence="3" type="ORF">F8C67_11835</name>
</gene>
<feature type="signal peptide" evidence="2">
    <location>
        <begin position="1"/>
        <end position="24"/>
    </location>
</feature>
<protein>
    <recommendedName>
        <fullName evidence="5">PEP-CTERM sorting domain-containing protein</fullName>
    </recommendedName>
</protein>
<keyword evidence="2" id="KW-0732">Signal</keyword>
<sequence>MSVLNKTTLTFALLTVAGTVLAFAQPGNPSTPAPLGFMEVLLLTGAAYGAKKISQKRKS</sequence>
<proteinExistence type="predicted"/>
<dbReference type="EMBL" id="WBVO01000010">
    <property type="protein sequence ID" value="KAB2807724.1"/>
    <property type="molecule type" value="Genomic_DNA"/>
</dbReference>
<keyword evidence="4" id="KW-1185">Reference proteome</keyword>
<accession>A0A6N6RKM1</accession>
<organism evidence="3 4">
    <name type="scientific">Phaeocystidibacter luteus</name>
    <dbReference type="NCBI Taxonomy" id="911197"/>
    <lineage>
        <taxon>Bacteria</taxon>
        <taxon>Pseudomonadati</taxon>
        <taxon>Bacteroidota</taxon>
        <taxon>Flavobacteriia</taxon>
        <taxon>Flavobacteriales</taxon>
        <taxon>Phaeocystidibacteraceae</taxon>
        <taxon>Phaeocystidibacter</taxon>
    </lineage>
</organism>
<evidence type="ECO:0000313" key="4">
    <source>
        <dbReference type="Proteomes" id="UP000468650"/>
    </source>
</evidence>
<evidence type="ECO:0000256" key="2">
    <source>
        <dbReference type="SAM" id="SignalP"/>
    </source>
</evidence>
<comment type="caution">
    <text evidence="3">The sequence shown here is derived from an EMBL/GenBank/DDBJ whole genome shotgun (WGS) entry which is preliminary data.</text>
</comment>
<evidence type="ECO:0000256" key="1">
    <source>
        <dbReference type="SAM" id="Phobius"/>
    </source>
</evidence>
<name>A0A6N6RKM1_9FLAO</name>
<reference evidence="3 4" key="1">
    <citation type="submission" date="2019-09" db="EMBL/GenBank/DDBJ databases">
        <title>Genomes of family Cryomorphaceae.</title>
        <authorList>
            <person name="Bowman J.P."/>
        </authorList>
    </citation>
    <scope>NUCLEOTIDE SEQUENCE [LARGE SCALE GENOMIC DNA]</scope>
    <source>
        <strain evidence="3 4">LMG 25704</strain>
    </source>
</reference>
<dbReference type="RefSeq" id="WP_151668065.1">
    <property type="nucleotide sequence ID" value="NZ_WBVO01000010.1"/>
</dbReference>
<evidence type="ECO:0008006" key="5">
    <source>
        <dbReference type="Google" id="ProtNLM"/>
    </source>
</evidence>
<keyword evidence="1" id="KW-0812">Transmembrane</keyword>
<feature type="chain" id="PRO_5027104264" description="PEP-CTERM sorting domain-containing protein" evidence="2">
    <location>
        <begin position="25"/>
        <end position="59"/>
    </location>
</feature>
<keyword evidence="1" id="KW-1133">Transmembrane helix</keyword>
<dbReference type="AlphaFoldDB" id="A0A6N6RKM1"/>
<dbReference type="Proteomes" id="UP000468650">
    <property type="component" value="Unassembled WGS sequence"/>
</dbReference>
<keyword evidence="1" id="KW-0472">Membrane</keyword>
<feature type="transmembrane region" description="Helical" evidence="1">
    <location>
        <begin position="32"/>
        <end position="50"/>
    </location>
</feature>